<dbReference type="AlphaFoldDB" id="A0A103RXH0"/>
<sequence length="267" mass="28739">MTSTFRRVSRLLTIAGCGLFAALPAEAAHAADATPPDRLLHGFIRDTYGKWRADRQGWQPVDGDNVYQLCASLRVSTPDGPRYLLAMCGATAASVQNGTPRMDSQGDSGAVDLYVLKPVRNGKALAPVITKTDIASGNYGEPGTVSIQRLGPHLFGFVLNDGVTLQGYSVSMRSIWLPRGNAFVLAAPHINEALDNLGSNDCANAKAHCEARRFEITPDTSGSDDVYPLTVTETGSRGNRAIHVRYTVKFDAARGRYVVPKALQEGY</sequence>
<dbReference type="GO" id="GO:0016853">
    <property type="term" value="F:isomerase activity"/>
    <property type="evidence" value="ECO:0007669"/>
    <property type="project" value="UniProtKB-KW"/>
</dbReference>
<gene>
    <name evidence="2" type="ORF">WJ33_14285</name>
</gene>
<name>A0A103RXH0_9BURK</name>
<keyword evidence="2" id="KW-0413">Isomerase</keyword>
<reference evidence="2 3" key="1">
    <citation type="submission" date="2015-11" db="EMBL/GenBank/DDBJ databases">
        <title>Expanding the genomic diversity of Burkholderia species for the development of highly accurate diagnostics.</title>
        <authorList>
            <person name="Sahl J."/>
            <person name="Keim P."/>
            <person name="Wagner D."/>
        </authorList>
    </citation>
    <scope>NUCLEOTIDE SEQUENCE [LARGE SCALE GENOMIC DNA]</scope>
    <source>
        <strain evidence="2 3">MSMB2036</strain>
    </source>
</reference>
<comment type="caution">
    <text evidence="2">The sequence shown here is derived from an EMBL/GenBank/DDBJ whole genome shotgun (WGS) entry which is preliminary data.</text>
</comment>
<evidence type="ECO:0000313" key="3">
    <source>
        <dbReference type="Proteomes" id="UP000064029"/>
    </source>
</evidence>
<dbReference type="Proteomes" id="UP000064029">
    <property type="component" value="Unassembled WGS sequence"/>
</dbReference>
<evidence type="ECO:0000256" key="1">
    <source>
        <dbReference type="SAM" id="SignalP"/>
    </source>
</evidence>
<organism evidence="2 3">
    <name type="scientific">Burkholderia ubonensis</name>
    <dbReference type="NCBI Taxonomy" id="101571"/>
    <lineage>
        <taxon>Bacteria</taxon>
        <taxon>Pseudomonadati</taxon>
        <taxon>Pseudomonadota</taxon>
        <taxon>Betaproteobacteria</taxon>
        <taxon>Burkholderiales</taxon>
        <taxon>Burkholderiaceae</taxon>
        <taxon>Burkholderia</taxon>
        <taxon>Burkholderia cepacia complex</taxon>
    </lineage>
</organism>
<feature type="chain" id="PRO_5007117676" evidence="1">
    <location>
        <begin position="28"/>
        <end position="267"/>
    </location>
</feature>
<dbReference type="OrthoDB" id="9024543at2"/>
<dbReference type="EMBL" id="LOXM01000020">
    <property type="protein sequence ID" value="KVG75489.1"/>
    <property type="molecule type" value="Genomic_DNA"/>
</dbReference>
<evidence type="ECO:0000313" key="2">
    <source>
        <dbReference type="EMBL" id="KVG75489.1"/>
    </source>
</evidence>
<feature type="signal peptide" evidence="1">
    <location>
        <begin position="1"/>
        <end position="27"/>
    </location>
</feature>
<protein>
    <submittedName>
        <fullName evidence="2">Topoisomerase IV</fullName>
    </submittedName>
</protein>
<keyword evidence="1" id="KW-0732">Signal</keyword>
<proteinExistence type="predicted"/>
<accession>A0A103RXH0</accession>
<dbReference type="RefSeq" id="WP_059749122.1">
    <property type="nucleotide sequence ID" value="NZ_CP013414.1"/>
</dbReference>